<feature type="region of interest" description="Disordered" evidence="2">
    <location>
        <begin position="1"/>
        <end position="24"/>
    </location>
</feature>
<dbReference type="Pfam" id="PF02515">
    <property type="entry name" value="CoA_transf_3"/>
    <property type="match status" value="1"/>
</dbReference>
<evidence type="ECO:0000313" key="4">
    <source>
        <dbReference type="Proteomes" id="UP000019804"/>
    </source>
</evidence>
<dbReference type="GO" id="GO:0003824">
    <property type="term" value="F:catalytic activity"/>
    <property type="evidence" value="ECO:0007669"/>
    <property type="project" value="InterPro"/>
</dbReference>
<dbReference type="PANTHER" id="PTHR48229">
    <property type="entry name" value="CAIB/BAIF FAMILY ENZYME (AFU_ORTHOLOGUE AFUA_1G05360)-RELATED"/>
    <property type="match status" value="1"/>
</dbReference>
<keyword evidence="4" id="KW-1185">Reference proteome</keyword>
<dbReference type="STRING" id="1388766.A0A017S397"/>
<dbReference type="PANTHER" id="PTHR48229:SF1">
    <property type="entry name" value="ALPHA METHYLACYL-COA RACEMASE-RELATED"/>
    <property type="match status" value="1"/>
</dbReference>
<evidence type="ECO:0000313" key="3">
    <source>
        <dbReference type="EMBL" id="EYE91074.1"/>
    </source>
</evidence>
<dbReference type="InterPro" id="IPR003673">
    <property type="entry name" value="CoA-Trfase_fam_III"/>
</dbReference>
<proteinExistence type="inferred from homology"/>
<dbReference type="EMBL" id="KK088449">
    <property type="protein sequence ID" value="EYE91074.1"/>
    <property type="molecule type" value="Genomic_DNA"/>
</dbReference>
<protein>
    <submittedName>
        <fullName evidence="3">Alpha methylacyl-CoA racemase</fullName>
    </submittedName>
</protein>
<organism evidence="3 4">
    <name type="scientific">Aspergillus ruber (strain CBS 135680)</name>
    <dbReference type="NCBI Taxonomy" id="1388766"/>
    <lineage>
        <taxon>Eukaryota</taxon>
        <taxon>Fungi</taxon>
        <taxon>Dikarya</taxon>
        <taxon>Ascomycota</taxon>
        <taxon>Pezizomycotina</taxon>
        <taxon>Eurotiomycetes</taxon>
        <taxon>Eurotiomycetidae</taxon>
        <taxon>Eurotiales</taxon>
        <taxon>Aspergillaceae</taxon>
        <taxon>Aspergillus</taxon>
        <taxon>Aspergillus subgen. Aspergillus</taxon>
    </lineage>
</organism>
<dbReference type="HOGENOM" id="CLU_021588_1_1_1"/>
<dbReference type="OrthoDB" id="2308815at2759"/>
<dbReference type="GeneID" id="63698190"/>
<dbReference type="SUPFAM" id="SSF89796">
    <property type="entry name" value="CoA-transferase family III (CaiB/BaiF)"/>
    <property type="match status" value="2"/>
</dbReference>
<evidence type="ECO:0000256" key="2">
    <source>
        <dbReference type="SAM" id="MobiDB-lite"/>
    </source>
</evidence>
<dbReference type="Gene3D" id="3.40.50.10540">
    <property type="entry name" value="Crotonobetainyl-coa:carnitine coa-transferase, domain 1"/>
    <property type="match status" value="1"/>
</dbReference>
<dbReference type="InterPro" id="IPR023606">
    <property type="entry name" value="CoA-Trfase_III_dom_1_sf"/>
</dbReference>
<name>A0A017S397_ASPRC</name>
<dbReference type="AlphaFoldDB" id="A0A017S397"/>
<dbReference type="InterPro" id="IPR052985">
    <property type="entry name" value="CoA-trans_III_biosynth/detox"/>
</dbReference>
<evidence type="ECO:0000256" key="1">
    <source>
        <dbReference type="ARBA" id="ARBA00008383"/>
    </source>
</evidence>
<comment type="similarity">
    <text evidence="1">Belongs to the CoA-transferase III family.</text>
</comment>
<dbReference type="Proteomes" id="UP000019804">
    <property type="component" value="Unassembled WGS sequence"/>
</dbReference>
<gene>
    <name evidence="3" type="ORF">EURHEDRAFT_416844</name>
</gene>
<accession>A0A017S397</accession>
<reference evidence="4" key="1">
    <citation type="journal article" date="2014" name="Nat. Commun.">
        <title>Genomic adaptations of the halophilic Dead Sea filamentous fungus Eurotium rubrum.</title>
        <authorList>
            <person name="Kis-Papo T."/>
            <person name="Weig A.R."/>
            <person name="Riley R."/>
            <person name="Persoh D."/>
            <person name="Salamov A."/>
            <person name="Sun H."/>
            <person name="Lipzen A."/>
            <person name="Wasser S.P."/>
            <person name="Rambold G."/>
            <person name="Grigoriev I.V."/>
            <person name="Nevo E."/>
        </authorList>
    </citation>
    <scope>NUCLEOTIDE SEQUENCE [LARGE SCALE GENOMIC DNA]</scope>
    <source>
        <strain evidence="4">CBS 135680</strain>
    </source>
</reference>
<sequence length="582" mass="64152">MASHTVIPGDEIYGPGSYIDKEPIPVPQDTRRVFEYLAKTTPGFTQNQRHWDNVTFNGRPEPSIPGPIKAPVVAAALHAMCGVVANEIVEDRDGQEQSREQAQVSVNTDHAAIWMGSIFTPYINGTDVHDLFKAKKLGALFKKDLEHGWMGNFMNLRTTAIYKTATPGVWYQLHGSLDAPPVLRSMGMDPDYPAKTPQEAYEYIASHVEKWTADELEMHNVRNGFCGEICYTPDGWRKTEMGKRLAEHPLVNYKRQSHAIPTPPTPLPPRIRSSDRRPLAGVKVVELVRIIAGPVIGNTLAAFGADVIRVGYSKLRDLNVLQLSLNTGKRTIELNLNSPEDKQRLHDLLQDADVFVQGFRPNTIARKGFGLNDLLSLAGARGKGIVYVEENAFGPDGIYHERPGWQQIGDAASGSSYVTGRSLGHTDGTSVLPPLPISDMTTGLLGALGAMLAIRDRARTGGSYHVLSSLVAADEIALRPEIGLYSPEVVTKNVETFKWGTMEPSQYVTEVLDVVMDGWKRVFPEHLTPGTKESFMVGSEKSAWGKMELLKPVVRIGDESVNPRWETPTVPSCGEDRGITWL</sequence>
<dbReference type="RefSeq" id="XP_040634764.1">
    <property type="nucleotide sequence ID" value="XM_040783066.1"/>
</dbReference>